<evidence type="ECO:0000256" key="2">
    <source>
        <dbReference type="ARBA" id="ARBA00005593"/>
    </source>
</evidence>
<evidence type="ECO:0000256" key="3">
    <source>
        <dbReference type="ARBA" id="ARBA00022468"/>
    </source>
</evidence>
<evidence type="ECO:0000313" key="8">
    <source>
        <dbReference type="RefSeq" id="XP_026286490.1"/>
    </source>
</evidence>
<dbReference type="PRINTS" id="PR00893">
    <property type="entry name" value="RABESCORT"/>
</dbReference>
<feature type="compositionally biased region" description="Polar residues" evidence="6">
    <location>
        <begin position="620"/>
        <end position="631"/>
    </location>
</feature>
<evidence type="ECO:0000256" key="1">
    <source>
        <dbReference type="ARBA" id="ARBA00004496"/>
    </source>
</evidence>
<dbReference type="KEGG" id="foc:113212115"/>
<dbReference type="CTD" id="37246"/>
<dbReference type="PIRSF" id="PIRSF016550">
    <property type="entry name" value="Rab_ger_ger_transf_A_euk"/>
    <property type="match status" value="1"/>
</dbReference>
<accession>A0A6J1T4F0</accession>
<dbReference type="GO" id="GO:0005968">
    <property type="term" value="C:Rab-protein geranylgeranyltransferase complex"/>
    <property type="evidence" value="ECO:0007669"/>
    <property type="project" value="UniProtKB-UniRule"/>
</dbReference>
<dbReference type="Pfam" id="PF00996">
    <property type="entry name" value="GDI"/>
    <property type="match status" value="2"/>
</dbReference>
<dbReference type="SUPFAM" id="SSF54373">
    <property type="entry name" value="FAD-linked reductases, C-terminal domain"/>
    <property type="match status" value="1"/>
</dbReference>
<dbReference type="SUPFAM" id="SSF51905">
    <property type="entry name" value="FAD/NAD(P)-binding domain"/>
    <property type="match status" value="1"/>
</dbReference>
<keyword evidence="7" id="KW-1185">Reference proteome</keyword>
<sequence length="631" mass="70451">MAADSDLPTNYDVIVIGTGMTESILAAAASRVGKQVLHIDSNEYYGGLWSSFNLENLNKWVADCENKETLSSDLDDPNSDVKINNGEDFVFLRSQATHVNNVDLKWHIPKKSGEIKVEQWSRKSQTSDEEEQIEEVEVSESSSTKETSTRTHTNSESEKMPSTQCTQNSNWTQEDIMREYRRFNIDLAPKLLFARGSLVELLISSNIARYTEFHAVTRVLTWLDGELNVVPCSRADVFATRHVSVVEKRMLMKLLTTCMDTENLIQEFQGFDTKTFLDYLKSKRLTAHLLHYVLYAIAMGTDSTPCMEGVERTQRFLNSLGRYGNTPFLWPMYGTGELPQAFCRLCAVFGGTYCLQHPAKALVVADDRCVGVVSCGQRLAADHVVMSISQAPSNYFDDSPVSGISRAVFITNKSIMPAEKEPLTFLQFPPGPNHPNPVTVIEVGPSTHACPKGLFLVHMTCKQSKSAREDLLEIAEHILTVDDVNPSDYDITTGTQSTQTVKQESNFAHSEARGGNGDEAATVRTKPQVLWSMYFDCLETSKSNLSPSVPQNLHLCSGPDLELDFEFSVHQAEKIFKQMYPDLEFLPRAPDPEEIVIEGDSPEGNDQEANLFELVDQEDPPSSGQQVIENP</sequence>
<dbReference type="AlphaFoldDB" id="A0A6J1T4F0"/>
<dbReference type="GO" id="GO:0007264">
    <property type="term" value="P:small GTPase-mediated signal transduction"/>
    <property type="evidence" value="ECO:0007669"/>
    <property type="project" value="UniProtKB-UniRule"/>
</dbReference>
<proteinExistence type="inferred from homology"/>
<dbReference type="OrthoDB" id="1923006at2759"/>
<dbReference type="GeneID" id="113212115"/>
<feature type="region of interest" description="Disordered" evidence="6">
    <location>
        <begin position="117"/>
        <end position="170"/>
    </location>
</feature>
<evidence type="ECO:0000256" key="4">
    <source>
        <dbReference type="ARBA" id="ARBA00022490"/>
    </source>
</evidence>
<feature type="region of interest" description="Disordered" evidence="6">
    <location>
        <begin position="594"/>
        <end position="631"/>
    </location>
</feature>
<dbReference type="GO" id="GO:0016192">
    <property type="term" value="P:vesicle-mediated transport"/>
    <property type="evidence" value="ECO:0007669"/>
    <property type="project" value="TreeGrafter"/>
</dbReference>
<organism evidence="7 8">
    <name type="scientific">Frankliniella occidentalis</name>
    <name type="common">Western flower thrips</name>
    <name type="synonym">Euthrips occidentalis</name>
    <dbReference type="NCBI Taxonomy" id="133901"/>
    <lineage>
        <taxon>Eukaryota</taxon>
        <taxon>Metazoa</taxon>
        <taxon>Ecdysozoa</taxon>
        <taxon>Arthropoda</taxon>
        <taxon>Hexapoda</taxon>
        <taxon>Insecta</taxon>
        <taxon>Pterygota</taxon>
        <taxon>Neoptera</taxon>
        <taxon>Paraneoptera</taxon>
        <taxon>Thysanoptera</taxon>
        <taxon>Terebrantia</taxon>
        <taxon>Thripoidea</taxon>
        <taxon>Thripidae</taxon>
        <taxon>Frankliniella</taxon>
    </lineage>
</organism>
<evidence type="ECO:0000256" key="6">
    <source>
        <dbReference type="SAM" id="MobiDB-lite"/>
    </source>
</evidence>
<evidence type="ECO:0000313" key="7">
    <source>
        <dbReference type="Proteomes" id="UP000504606"/>
    </source>
</evidence>
<dbReference type="GO" id="GO:0005634">
    <property type="term" value="C:nucleus"/>
    <property type="evidence" value="ECO:0007669"/>
    <property type="project" value="TreeGrafter"/>
</dbReference>
<dbReference type="InterPro" id="IPR018203">
    <property type="entry name" value="GDP_dissociation_inhibitor"/>
</dbReference>
<dbReference type="FunFam" id="1.10.405.10:FF:000003">
    <property type="entry name" value="Rab proteins geranylgeranyltransferase component A"/>
    <property type="match status" value="1"/>
</dbReference>
<feature type="compositionally biased region" description="Acidic residues" evidence="6">
    <location>
        <begin position="594"/>
        <end position="606"/>
    </location>
</feature>
<dbReference type="Gene3D" id="1.10.405.10">
    <property type="entry name" value="Guanine Nucleotide Dissociation Inhibitor, domain 1"/>
    <property type="match status" value="1"/>
</dbReference>
<dbReference type="GO" id="GO:0005092">
    <property type="term" value="F:GDP-dissociation inhibitor activity"/>
    <property type="evidence" value="ECO:0007669"/>
    <property type="project" value="InterPro"/>
</dbReference>
<comment type="function">
    <text evidence="5">Substrate-binding subunit (component A) of the Rab geranylgeranyltransferase (GGTase) complex. Binds unprenylated Rab proteins and presents the substrate peptide to the catalytic component B. The component A is thought to be regenerated by transferring its prenylated Rab back to the donor membrane.</text>
</comment>
<reference evidence="8" key="1">
    <citation type="submission" date="2025-08" db="UniProtKB">
        <authorList>
            <consortium name="RefSeq"/>
        </authorList>
    </citation>
    <scope>IDENTIFICATION</scope>
    <source>
        <tissue evidence="8">Whole organism</tissue>
    </source>
</reference>
<keyword evidence="4 5" id="KW-0963">Cytoplasm</keyword>
<dbReference type="GO" id="GO:0006886">
    <property type="term" value="P:intracellular protein transport"/>
    <property type="evidence" value="ECO:0007669"/>
    <property type="project" value="InterPro"/>
</dbReference>
<dbReference type="GO" id="GO:0005096">
    <property type="term" value="F:GTPase activator activity"/>
    <property type="evidence" value="ECO:0007669"/>
    <property type="project" value="UniProtKB-UniRule"/>
</dbReference>
<dbReference type="GO" id="GO:0005829">
    <property type="term" value="C:cytosol"/>
    <property type="evidence" value="ECO:0007669"/>
    <property type="project" value="UniProtKB-SubCell"/>
</dbReference>
<feature type="compositionally biased region" description="Acidic residues" evidence="6">
    <location>
        <begin position="127"/>
        <end position="138"/>
    </location>
</feature>
<dbReference type="RefSeq" id="XP_026286490.1">
    <property type="nucleotide sequence ID" value="XM_026430705.2"/>
</dbReference>
<name>A0A6J1T4F0_FRAOC</name>
<dbReference type="Gene3D" id="3.30.519.10">
    <property type="entry name" value="Guanine Nucleotide Dissociation Inhibitor, domain 2"/>
    <property type="match status" value="1"/>
</dbReference>
<comment type="subcellular location">
    <subcellularLocation>
        <location evidence="1 5">Cytoplasm</location>
    </subcellularLocation>
</comment>
<dbReference type="PANTHER" id="PTHR11787:SF4">
    <property type="entry name" value="CHM, RAB ESCORT PROTEIN 1"/>
    <property type="match status" value="1"/>
</dbReference>
<feature type="compositionally biased region" description="Polar residues" evidence="6">
    <location>
        <begin position="160"/>
        <end position="170"/>
    </location>
</feature>
<dbReference type="Proteomes" id="UP000504606">
    <property type="component" value="Unplaced"/>
</dbReference>
<gene>
    <name evidence="8" type="primary">LOC113212115</name>
</gene>
<dbReference type="InterPro" id="IPR001738">
    <property type="entry name" value="Rab_escort"/>
</dbReference>
<evidence type="ECO:0000256" key="5">
    <source>
        <dbReference type="PIRNR" id="PIRNR016550"/>
    </source>
</evidence>
<protein>
    <recommendedName>
        <fullName evidence="5">Rab proteins geranylgeranyltransferase component A</fullName>
    </recommendedName>
</protein>
<comment type="similarity">
    <text evidence="2 5">Belongs to the Rab GDI family.</text>
</comment>
<feature type="compositionally biased region" description="Basic and acidic residues" evidence="6">
    <location>
        <begin position="147"/>
        <end position="159"/>
    </location>
</feature>
<keyword evidence="3 5" id="KW-0343">GTPase activation</keyword>
<dbReference type="Gene3D" id="3.50.50.60">
    <property type="entry name" value="FAD/NAD(P)-binding domain"/>
    <property type="match status" value="2"/>
</dbReference>
<dbReference type="InterPro" id="IPR036188">
    <property type="entry name" value="FAD/NAD-bd_sf"/>
</dbReference>
<dbReference type="PANTHER" id="PTHR11787">
    <property type="entry name" value="RAB GDP-DISSOCIATION INHIBITOR"/>
    <property type="match status" value="1"/>
</dbReference>
<dbReference type="PRINTS" id="PR00891">
    <property type="entry name" value="RABGDIREP"/>
</dbReference>